<dbReference type="EMBL" id="LTAN01000006">
    <property type="protein sequence ID" value="OBR07633.1"/>
    <property type="molecule type" value="Genomic_DNA"/>
</dbReference>
<proteinExistence type="predicted"/>
<evidence type="ECO:0000313" key="2">
    <source>
        <dbReference type="Proteomes" id="UP000092177"/>
    </source>
</evidence>
<sequence>MVPRLSSGPELAYGGHDPIIHVVAIQREIPLRIIYASVGWQVDGAQMERCRARLRTHLRRNLGTARGCLWHAAQIYSLSRSLRFSACHFSLSLCIAVSYIFLYDQVVQFPSSQGELIRLDKLVQKSQVDAWVKSVDDSRVHITGIGILDNYESSRRLLLDAETVLRSQKSWQTFAEAMARTFAQMSQGQQPHF</sequence>
<reference evidence="2" key="1">
    <citation type="journal article" date="2017" name="BMC Genomics">
        <title>Gapless genome assembly of Colletotrichum higginsianum reveals chromosome structure and association of transposable elements with secondary metabolite gene clusters.</title>
        <authorList>
            <person name="Dallery J.-F."/>
            <person name="Lapalu N."/>
            <person name="Zampounis A."/>
            <person name="Pigne S."/>
            <person name="Luyten I."/>
            <person name="Amselem J."/>
            <person name="Wittenberg A.H.J."/>
            <person name="Zhou S."/>
            <person name="de Queiroz M.V."/>
            <person name="Robin G.P."/>
            <person name="Auger A."/>
            <person name="Hainaut M."/>
            <person name="Henrissat B."/>
            <person name="Kim K.-T."/>
            <person name="Lee Y.-H."/>
            <person name="Lespinet O."/>
            <person name="Schwartz D.C."/>
            <person name="Thon M.R."/>
            <person name="O'Connell R.J."/>
        </authorList>
    </citation>
    <scope>NUCLEOTIDE SEQUENCE [LARGE SCALE GENOMIC DNA]</scope>
    <source>
        <strain evidence="2">IMI 349063</strain>
    </source>
</reference>
<dbReference type="KEGG" id="chig:CH63R_09154"/>
<comment type="caution">
    <text evidence="1">The sequence shown here is derived from an EMBL/GenBank/DDBJ whole genome shotgun (WGS) entry which is preliminary data.</text>
</comment>
<accession>A0A1B7Y6I6</accession>
<evidence type="ECO:0000313" key="1">
    <source>
        <dbReference type="EMBL" id="OBR07633.1"/>
    </source>
</evidence>
<organism evidence="1 2">
    <name type="scientific">Colletotrichum higginsianum (strain IMI 349063)</name>
    <name type="common">Crucifer anthracnose fungus</name>
    <dbReference type="NCBI Taxonomy" id="759273"/>
    <lineage>
        <taxon>Eukaryota</taxon>
        <taxon>Fungi</taxon>
        <taxon>Dikarya</taxon>
        <taxon>Ascomycota</taxon>
        <taxon>Pezizomycotina</taxon>
        <taxon>Sordariomycetes</taxon>
        <taxon>Hypocreomycetidae</taxon>
        <taxon>Glomerellales</taxon>
        <taxon>Glomerellaceae</taxon>
        <taxon>Colletotrichum</taxon>
        <taxon>Colletotrichum destructivum species complex</taxon>
    </lineage>
</organism>
<dbReference type="RefSeq" id="XP_018156151.1">
    <property type="nucleotide sequence ID" value="XM_018304128.1"/>
</dbReference>
<dbReference type="Proteomes" id="UP000092177">
    <property type="component" value="Chromosome 6"/>
</dbReference>
<keyword evidence="2" id="KW-1185">Reference proteome</keyword>
<dbReference type="AlphaFoldDB" id="A0A1B7Y6I6"/>
<dbReference type="GeneID" id="28868235"/>
<gene>
    <name evidence="1" type="ORF">CH63R_09154</name>
</gene>
<dbReference type="VEuPathDB" id="FungiDB:CH63R_09154"/>
<protein>
    <submittedName>
        <fullName evidence="1">Uncharacterized protein</fullName>
    </submittedName>
</protein>
<name>A0A1B7Y6I6_COLHI</name>